<sequence length="61" mass="7277">MEFRKELDDSCYLDEEVVLYEELRNNGVAESGAKEALSSFSFKELQTVVKFVKYYKHYLMR</sequence>
<evidence type="ECO:0000313" key="1">
    <source>
        <dbReference type="EMBL" id="GEN87224.1"/>
    </source>
</evidence>
<protein>
    <submittedName>
        <fullName evidence="1">Uncharacterized protein</fullName>
    </submittedName>
</protein>
<name>A0A511ZIF6_9BACI</name>
<organism evidence="1 2">
    <name type="scientific">Oceanobacillus sojae</name>
    <dbReference type="NCBI Taxonomy" id="582851"/>
    <lineage>
        <taxon>Bacteria</taxon>
        <taxon>Bacillati</taxon>
        <taxon>Bacillota</taxon>
        <taxon>Bacilli</taxon>
        <taxon>Bacillales</taxon>
        <taxon>Bacillaceae</taxon>
        <taxon>Oceanobacillus</taxon>
    </lineage>
</organism>
<reference evidence="1 2" key="1">
    <citation type="submission" date="2019-07" db="EMBL/GenBank/DDBJ databases">
        <title>Whole genome shotgun sequence of Oceanobacillus sojae NBRC 105379.</title>
        <authorList>
            <person name="Hosoyama A."/>
            <person name="Uohara A."/>
            <person name="Ohji S."/>
            <person name="Ichikawa N."/>
        </authorList>
    </citation>
    <scope>NUCLEOTIDE SEQUENCE [LARGE SCALE GENOMIC DNA]</scope>
    <source>
        <strain evidence="1 2">NBRC 105379</strain>
    </source>
</reference>
<dbReference type="EMBL" id="BJYM01000007">
    <property type="protein sequence ID" value="GEN87224.1"/>
    <property type="molecule type" value="Genomic_DNA"/>
</dbReference>
<dbReference type="Proteomes" id="UP000321558">
    <property type="component" value="Unassembled WGS sequence"/>
</dbReference>
<proteinExistence type="predicted"/>
<comment type="caution">
    <text evidence="1">The sequence shown here is derived from an EMBL/GenBank/DDBJ whole genome shotgun (WGS) entry which is preliminary data.</text>
</comment>
<dbReference type="AlphaFoldDB" id="A0A511ZIF6"/>
<gene>
    <name evidence="1" type="ORF">OSO01_19630</name>
</gene>
<evidence type="ECO:0000313" key="2">
    <source>
        <dbReference type="Proteomes" id="UP000321558"/>
    </source>
</evidence>
<accession>A0A511ZIF6</accession>
<keyword evidence="2" id="KW-1185">Reference proteome</keyword>